<reference evidence="3 4" key="1">
    <citation type="journal article" date="2016" name="Genome Biol. Evol.">
        <title>Gene Family Evolution Reflects Adaptation to Soil Environmental Stressors in the Genome of the Collembolan Orchesella cincta.</title>
        <authorList>
            <person name="Faddeeva-Vakhrusheva A."/>
            <person name="Derks M.F."/>
            <person name="Anvar S.Y."/>
            <person name="Agamennone V."/>
            <person name="Suring W."/>
            <person name="Smit S."/>
            <person name="van Straalen N.M."/>
            <person name="Roelofs D."/>
        </authorList>
    </citation>
    <scope>NUCLEOTIDE SEQUENCE [LARGE SCALE GENOMIC DNA]</scope>
    <source>
        <tissue evidence="3">Mixed pool</tissue>
    </source>
</reference>
<gene>
    <name evidence="3" type="ORF">Ocin01_04803</name>
</gene>
<dbReference type="OMA" id="LICEIHQ"/>
<feature type="chain" id="PRO_5008905256" evidence="2">
    <location>
        <begin position="20"/>
        <end position="249"/>
    </location>
</feature>
<dbReference type="InterPro" id="IPR006631">
    <property type="entry name" value="DM4_12"/>
</dbReference>
<protein>
    <submittedName>
        <fullName evidence="3">Uncharacterized protein</fullName>
    </submittedName>
</protein>
<keyword evidence="1" id="KW-0812">Transmembrane</keyword>
<dbReference type="OrthoDB" id="8251490at2759"/>
<evidence type="ECO:0000256" key="1">
    <source>
        <dbReference type="SAM" id="Phobius"/>
    </source>
</evidence>
<proteinExistence type="predicted"/>
<name>A0A1D2N9F7_ORCCI</name>
<dbReference type="AlphaFoldDB" id="A0A1D2N9F7"/>
<evidence type="ECO:0000313" key="4">
    <source>
        <dbReference type="Proteomes" id="UP000094527"/>
    </source>
</evidence>
<keyword evidence="1" id="KW-1133">Transmembrane helix</keyword>
<accession>A0A1D2N9F7</accession>
<feature type="signal peptide" evidence="2">
    <location>
        <begin position="1"/>
        <end position="19"/>
    </location>
</feature>
<comment type="caution">
    <text evidence="3">The sequence shown here is derived from an EMBL/GenBank/DDBJ whole genome shotgun (WGS) entry which is preliminary data.</text>
</comment>
<dbReference type="Proteomes" id="UP000094527">
    <property type="component" value="Unassembled WGS sequence"/>
</dbReference>
<organism evidence="3 4">
    <name type="scientific">Orchesella cincta</name>
    <name type="common">Springtail</name>
    <name type="synonym">Podura cincta</name>
    <dbReference type="NCBI Taxonomy" id="48709"/>
    <lineage>
        <taxon>Eukaryota</taxon>
        <taxon>Metazoa</taxon>
        <taxon>Ecdysozoa</taxon>
        <taxon>Arthropoda</taxon>
        <taxon>Hexapoda</taxon>
        <taxon>Collembola</taxon>
        <taxon>Entomobryomorpha</taxon>
        <taxon>Entomobryoidea</taxon>
        <taxon>Orchesellidae</taxon>
        <taxon>Orchesellinae</taxon>
        <taxon>Orchesella</taxon>
    </lineage>
</organism>
<sequence>MGKFRYILLASVLLAVAFAAPKEESESTEVEAKAEKKSTPAERQVDVVNEDWGTWLASNYGGVAVTGVALILILAGVGYGVYHFYYVQYGLGATGYAADNQYGQPHTFNQYPGQYPGGQYGAYTGRALDLGSQWNFTKVLEYIEIAQKTYEGFDWQDLNCQKRTLCELVQKQNEPWGETGRKLANSYVYRVMDALDGVPIPRVIQTYLKEYKEAISQGKNSSKDCGQVYANCKFSIKDVLAKSAAKKKA</sequence>
<evidence type="ECO:0000256" key="2">
    <source>
        <dbReference type="SAM" id="SignalP"/>
    </source>
</evidence>
<feature type="transmembrane region" description="Helical" evidence="1">
    <location>
        <begin position="60"/>
        <end position="82"/>
    </location>
</feature>
<keyword evidence="2" id="KW-0732">Signal</keyword>
<dbReference type="Pfam" id="PF07841">
    <property type="entry name" value="DM4_12"/>
    <property type="match status" value="1"/>
</dbReference>
<evidence type="ECO:0000313" key="3">
    <source>
        <dbReference type="EMBL" id="ODN01889.1"/>
    </source>
</evidence>
<dbReference type="EMBL" id="LJIJ01000135">
    <property type="protein sequence ID" value="ODN01889.1"/>
    <property type="molecule type" value="Genomic_DNA"/>
</dbReference>
<keyword evidence="4" id="KW-1185">Reference proteome</keyword>
<keyword evidence="1" id="KW-0472">Membrane</keyword>